<keyword evidence="3" id="KW-1185">Reference proteome</keyword>
<feature type="compositionally biased region" description="Pro residues" evidence="1">
    <location>
        <begin position="78"/>
        <end position="87"/>
    </location>
</feature>
<dbReference type="Proteomes" id="UP001352852">
    <property type="component" value="Unassembled WGS sequence"/>
</dbReference>
<sequence>MLASMQYVGSSAGGVKLSISGQTMEPILLELRKALVALDHKQIQDTLISTGVEWSFNPPAGSHYGGVWEHSTIIHLIPPHPSNPPHPNLQTETKSFQTQGSHC</sequence>
<reference evidence="2 3" key="1">
    <citation type="submission" date="2021-06" db="EMBL/GenBank/DDBJ databases">
        <authorList>
            <person name="Palmer J.M."/>
        </authorList>
    </citation>
    <scope>NUCLEOTIDE SEQUENCE [LARGE SCALE GENOMIC DNA]</scope>
    <source>
        <strain evidence="2 3">CL_MEX2019</strain>
        <tissue evidence="2">Muscle</tissue>
    </source>
</reference>
<feature type="region of interest" description="Disordered" evidence="1">
    <location>
        <begin position="78"/>
        <end position="103"/>
    </location>
</feature>
<organism evidence="2 3">
    <name type="scientific">Characodon lateralis</name>
    <dbReference type="NCBI Taxonomy" id="208331"/>
    <lineage>
        <taxon>Eukaryota</taxon>
        <taxon>Metazoa</taxon>
        <taxon>Chordata</taxon>
        <taxon>Craniata</taxon>
        <taxon>Vertebrata</taxon>
        <taxon>Euteleostomi</taxon>
        <taxon>Actinopterygii</taxon>
        <taxon>Neopterygii</taxon>
        <taxon>Teleostei</taxon>
        <taxon>Neoteleostei</taxon>
        <taxon>Acanthomorphata</taxon>
        <taxon>Ovalentaria</taxon>
        <taxon>Atherinomorphae</taxon>
        <taxon>Cyprinodontiformes</taxon>
        <taxon>Goodeidae</taxon>
        <taxon>Characodon</taxon>
    </lineage>
</organism>
<comment type="caution">
    <text evidence="2">The sequence shown here is derived from an EMBL/GenBank/DDBJ whole genome shotgun (WGS) entry which is preliminary data.</text>
</comment>
<feature type="compositionally biased region" description="Polar residues" evidence="1">
    <location>
        <begin position="90"/>
        <end position="103"/>
    </location>
</feature>
<evidence type="ECO:0000313" key="2">
    <source>
        <dbReference type="EMBL" id="MED6272574.1"/>
    </source>
</evidence>
<evidence type="ECO:0000256" key="1">
    <source>
        <dbReference type="SAM" id="MobiDB-lite"/>
    </source>
</evidence>
<dbReference type="EMBL" id="JAHUTJ010021665">
    <property type="protein sequence ID" value="MED6272574.1"/>
    <property type="molecule type" value="Genomic_DNA"/>
</dbReference>
<proteinExistence type="predicted"/>
<evidence type="ECO:0000313" key="3">
    <source>
        <dbReference type="Proteomes" id="UP001352852"/>
    </source>
</evidence>
<accession>A0ABU7DFE0</accession>
<protein>
    <submittedName>
        <fullName evidence="2">Uncharacterized protein</fullName>
    </submittedName>
</protein>
<gene>
    <name evidence="2" type="ORF">CHARACLAT_031731</name>
</gene>
<name>A0ABU7DFE0_9TELE</name>